<feature type="compositionally biased region" description="Basic and acidic residues" evidence="1">
    <location>
        <begin position="1"/>
        <end position="15"/>
    </location>
</feature>
<proteinExistence type="predicted"/>
<protein>
    <submittedName>
        <fullName evidence="2">Uncharacterized protein</fullName>
    </submittedName>
</protein>
<evidence type="ECO:0000313" key="2">
    <source>
        <dbReference type="EMBL" id="GBG59409.1"/>
    </source>
</evidence>
<dbReference type="EMBL" id="BFEA01000004">
    <property type="protein sequence ID" value="GBG59409.1"/>
    <property type="molecule type" value="Genomic_DNA"/>
</dbReference>
<evidence type="ECO:0000256" key="1">
    <source>
        <dbReference type="SAM" id="MobiDB-lite"/>
    </source>
</evidence>
<comment type="caution">
    <text evidence="2">The sequence shown here is derived from an EMBL/GenBank/DDBJ whole genome shotgun (WGS) entry which is preliminary data.</text>
</comment>
<accession>A0A388JNL0</accession>
<evidence type="ECO:0000313" key="3">
    <source>
        <dbReference type="Proteomes" id="UP000265515"/>
    </source>
</evidence>
<keyword evidence="3" id="KW-1185">Reference proteome</keyword>
<sequence>MEGDLGRLEGGRGPDVEGDDGEGDSGRPAPAHSVGSCQSSQGPIGGDAAGPVEGDYPVRMGSMSLMLVLRDPSPVANEVPSPSVEGGRGVVEKGEGGTTHDHHDPRGDLEEGQITPVLLNPDALQRVLVEDPTRRGSAKSHGVGARSPPLYTPLNPLYYGSPASLEREQQQSESVRAATSGLRGAAPAIYTSREDGVVSPQGERHHSSINELESLIAMEEAQLRELHDELDKECVRMAATRTSEADTREESIKLVRSDTTAGKYDRGSWRILSMRGISIAVRIPMQMKAMMGSLDPSPKGGCGRSRRPGCSWNGEVPPRPPVLSQCWKQCAPLAIGLLMVLIAVSAAESRILNPTEYVVTVAINTLRRQAGVSPLNREIELNCAADRRIDTVSAANATCQRNDTAALAAADDCKLLGDYKGAAELLDCGGQDNPLQMFVGNQTTRTVLLDPTYKDVGIAMRSTDRGTIMLRMGDNGAAAAAERPTVLCTGIMQTRFYSLNGQPANTRREGKMNKGDGVMKRRHEAEVSSSMSYVESVDGVWTLLLC</sequence>
<reference evidence="2 3" key="1">
    <citation type="journal article" date="2018" name="Cell">
        <title>The Chara Genome: Secondary Complexity and Implications for Plant Terrestrialization.</title>
        <authorList>
            <person name="Nishiyama T."/>
            <person name="Sakayama H."/>
            <person name="Vries J.D."/>
            <person name="Buschmann H."/>
            <person name="Saint-Marcoux D."/>
            <person name="Ullrich K.K."/>
            <person name="Haas F.B."/>
            <person name="Vanderstraeten L."/>
            <person name="Becker D."/>
            <person name="Lang D."/>
            <person name="Vosolsobe S."/>
            <person name="Rombauts S."/>
            <person name="Wilhelmsson P.K.I."/>
            <person name="Janitza P."/>
            <person name="Kern R."/>
            <person name="Heyl A."/>
            <person name="Rumpler F."/>
            <person name="Villalobos L.I.A.C."/>
            <person name="Clay J.M."/>
            <person name="Skokan R."/>
            <person name="Toyoda A."/>
            <person name="Suzuki Y."/>
            <person name="Kagoshima H."/>
            <person name="Schijlen E."/>
            <person name="Tajeshwar N."/>
            <person name="Catarino B."/>
            <person name="Hetherington A.J."/>
            <person name="Saltykova A."/>
            <person name="Bonnot C."/>
            <person name="Breuninger H."/>
            <person name="Symeonidi A."/>
            <person name="Radhakrishnan G.V."/>
            <person name="Van Nieuwerburgh F."/>
            <person name="Deforce D."/>
            <person name="Chang C."/>
            <person name="Karol K.G."/>
            <person name="Hedrich R."/>
            <person name="Ulvskov P."/>
            <person name="Glockner G."/>
            <person name="Delwiche C.F."/>
            <person name="Petrasek J."/>
            <person name="Van de Peer Y."/>
            <person name="Friml J."/>
            <person name="Beilby M."/>
            <person name="Dolan L."/>
            <person name="Kohara Y."/>
            <person name="Sugano S."/>
            <person name="Fujiyama A."/>
            <person name="Delaux P.-M."/>
            <person name="Quint M."/>
            <person name="TheiBen G."/>
            <person name="Hagemann M."/>
            <person name="Harholt J."/>
            <person name="Dunand C."/>
            <person name="Zachgo S."/>
            <person name="Langdale J."/>
            <person name="Maumus F."/>
            <person name="Straeten D.V.D."/>
            <person name="Gould S.B."/>
            <person name="Rensing S.A."/>
        </authorList>
    </citation>
    <scope>NUCLEOTIDE SEQUENCE [LARGE SCALE GENOMIC DNA]</scope>
    <source>
        <strain evidence="2 3">S276</strain>
    </source>
</reference>
<feature type="compositionally biased region" description="Basic and acidic residues" evidence="1">
    <location>
        <begin position="192"/>
        <end position="205"/>
    </location>
</feature>
<feature type="compositionally biased region" description="Low complexity" evidence="1">
    <location>
        <begin position="148"/>
        <end position="159"/>
    </location>
</feature>
<feature type="region of interest" description="Disordered" evidence="1">
    <location>
        <begin position="73"/>
        <end position="113"/>
    </location>
</feature>
<gene>
    <name evidence="2" type="ORF">CBR_g38435</name>
</gene>
<dbReference type="Gramene" id="GBG59409">
    <property type="protein sequence ID" value="GBG59409"/>
    <property type="gene ID" value="CBR_g38435"/>
</dbReference>
<feature type="region of interest" description="Disordered" evidence="1">
    <location>
        <begin position="1"/>
        <end position="58"/>
    </location>
</feature>
<feature type="compositionally biased region" description="Basic and acidic residues" evidence="1">
    <location>
        <begin position="90"/>
        <end position="109"/>
    </location>
</feature>
<dbReference type="Gene3D" id="3.40.33.10">
    <property type="entry name" value="CAP"/>
    <property type="match status" value="1"/>
</dbReference>
<dbReference type="AlphaFoldDB" id="A0A388JNL0"/>
<feature type="region of interest" description="Disordered" evidence="1">
    <location>
        <begin position="133"/>
        <end position="205"/>
    </location>
</feature>
<organism evidence="2 3">
    <name type="scientific">Chara braunii</name>
    <name type="common">Braun's stonewort</name>
    <dbReference type="NCBI Taxonomy" id="69332"/>
    <lineage>
        <taxon>Eukaryota</taxon>
        <taxon>Viridiplantae</taxon>
        <taxon>Streptophyta</taxon>
        <taxon>Charophyceae</taxon>
        <taxon>Charales</taxon>
        <taxon>Characeae</taxon>
        <taxon>Chara</taxon>
    </lineage>
</organism>
<name>A0A388JNL0_CHABU</name>
<dbReference type="Proteomes" id="UP000265515">
    <property type="component" value="Unassembled WGS sequence"/>
</dbReference>
<dbReference type="InterPro" id="IPR035940">
    <property type="entry name" value="CAP_sf"/>
</dbReference>